<sequence>MISVHLLGGARLRSGDAPVGGPPAQRHRIALLTLVVAAWPRALARDRAMALLWPERDLASARRLLNLAVHVLRATLGEGTIVTAHDGLLLDPTALDCDLHALRTAIAAGAHDEVLRLYAGPLLDGFHLPESAEFDFWLDTRRAELAHAYVDALRAIAERQGREGDVHGRAATLRRLAAAEPHSAAHALALMEALDAAGDRAGAIAHAGAHARRLREDLDLDPDHAVTALADRLRRAPATRATTAHAARDGRVPSVAVLPFLALSAEPEHERFADGFTEDVIAQLSKIRALDVIARASVAPFKTRPASLKSLAATLGATTLLDGTVRHAGDRVRIVAKLVDARTEQHLWAETYDRDVTDVFAIQTDVALHIAAALKAELSRDEQARVRREPTRDMHAHSLFLRGRQWFTEYTPDALARAIECFDRAFARDPTFALACASLATACTELVEHGAVAPDVAYRRAAAAAEAALRLDPELGPAHCAMAYLKMVRDFDWPGAEHDFRRALELGPGHADAHELYGRLCAALERYDEALALLQRAQTLDPLAHRADVATLLLRAGRYEEAVRHAENAVELDPAHDRARATLGWAYFLGGRRDEGLAELRQAVALAPGNTLWLGQLGAAQGMNGDAAAAEAIVGELQARARTAYVSPYHVAYVHSGLGDAGRAMDWLERAVAERAGGVYGIRGSFLFASLRGEPRFEALLRRMNLA</sequence>
<keyword evidence="4" id="KW-1185">Reference proteome</keyword>
<dbReference type="Gene3D" id="1.10.10.10">
    <property type="entry name" value="Winged helix-like DNA-binding domain superfamily/Winged helix DNA-binding domain"/>
    <property type="match status" value="1"/>
</dbReference>
<evidence type="ECO:0000313" key="3">
    <source>
        <dbReference type="EMBL" id="AHG93381.1"/>
    </source>
</evidence>
<dbReference type="KEGG" id="gba:J421_5846"/>
<dbReference type="eggNOG" id="COG0457">
    <property type="taxonomic scope" value="Bacteria"/>
</dbReference>
<name>W0RRQ9_9BACT</name>
<proteinExistence type="predicted"/>
<dbReference type="RefSeq" id="WP_025414684.1">
    <property type="nucleotide sequence ID" value="NZ_CP007130.1"/>
</dbReference>
<dbReference type="Pfam" id="PF03704">
    <property type="entry name" value="BTAD"/>
    <property type="match status" value="1"/>
</dbReference>
<dbReference type="Pfam" id="PF13432">
    <property type="entry name" value="TPR_16"/>
    <property type="match status" value="1"/>
</dbReference>
<dbReference type="HOGENOM" id="CLU_019981_1_0_0"/>
<dbReference type="SUPFAM" id="SSF48452">
    <property type="entry name" value="TPR-like"/>
    <property type="match status" value="2"/>
</dbReference>
<dbReference type="InterPro" id="IPR051677">
    <property type="entry name" value="AfsR-DnrI-RedD_regulator"/>
</dbReference>
<keyword evidence="1" id="KW-0802">TPR repeat</keyword>
<dbReference type="InterPro" id="IPR019734">
    <property type="entry name" value="TPR_rpt"/>
</dbReference>
<dbReference type="InterPro" id="IPR005158">
    <property type="entry name" value="BTAD"/>
</dbReference>
<geneLocation type="plasmid" evidence="3 4">
    <name>2</name>
</geneLocation>
<keyword evidence="3" id="KW-0614">Plasmid</keyword>
<dbReference type="Proteomes" id="UP000019151">
    <property type="component" value="Plasmid 2"/>
</dbReference>
<dbReference type="InterPro" id="IPR011990">
    <property type="entry name" value="TPR-like_helical_dom_sf"/>
</dbReference>
<dbReference type="InParanoid" id="W0RRQ9"/>
<dbReference type="SMART" id="SM00028">
    <property type="entry name" value="TPR"/>
    <property type="match status" value="5"/>
</dbReference>
<dbReference type="OrthoDB" id="105971at2"/>
<dbReference type="AlphaFoldDB" id="W0RRQ9"/>
<evidence type="ECO:0000256" key="1">
    <source>
        <dbReference type="PROSITE-ProRule" id="PRU00339"/>
    </source>
</evidence>
<feature type="repeat" description="TPR" evidence="1">
    <location>
        <begin position="511"/>
        <end position="544"/>
    </location>
</feature>
<dbReference type="eggNOG" id="COG5616">
    <property type="taxonomic scope" value="Bacteria"/>
</dbReference>
<accession>W0RRQ9</accession>
<dbReference type="InterPro" id="IPR036388">
    <property type="entry name" value="WH-like_DNA-bd_sf"/>
</dbReference>
<evidence type="ECO:0000313" key="4">
    <source>
        <dbReference type="Proteomes" id="UP000019151"/>
    </source>
</evidence>
<evidence type="ECO:0000259" key="2">
    <source>
        <dbReference type="SMART" id="SM01043"/>
    </source>
</evidence>
<dbReference type="SMART" id="SM01043">
    <property type="entry name" value="BTAD"/>
    <property type="match status" value="1"/>
</dbReference>
<organism evidence="3 4">
    <name type="scientific">Gemmatirosa kalamazoonensis</name>
    <dbReference type="NCBI Taxonomy" id="861299"/>
    <lineage>
        <taxon>Bacteria</taxon>
        <taxon>Pseudomonadati</taxon>
        <taxon>Gemmatimonadota</taxon>
        <taxon>Gemmatimonadia</taxon>
        <taxon>Gemmatimonadales</taxon>
        <taxon>Gemmatimonadaceae</taxon>
        <taxon>Gemmatirosa</taxon>
    </lineage>
</organism>
<dbReference type="PROSITE" id="PS50005">
    <property type="entry name" value="TPR"/>
    <property type="match status" value="1"/>
</dbReference>
<dbReference type="Pfam" id="PF14559">
    <property type="entry name" value="TPR_19"/>
    <property type="match status" value="1"/>
</dbReference>
<reference evidence="3 4" key="1">
    <citation type="journal article" date="2014" name="Genome Announc.">
        <title>Genome Sequence and Methylome of Soil Bacterium Gemmatirosa kalamazoonensis KBS708T, a Member of the Rarely Cultivated Gemmatimonadetes Phylum.</title>
        <authorList>
            <person name="Debruyn J.M."/>
            <person name="Radosevich M."/>
            <person name="Wommack K.E."/>
            <person name="Polson S.W."/>
            <person name="Hauser L.J."/>
            <person name="Fawaz M.N."/>
            <person name="Korlach J."/>
            <person name="Tsai Y.C."/>
        </authorList>
    </citation>
    <scope>NUCLEOTIDE SEQUENCE [LARGE SCALE GENOMIC DNA]</scope>
    <source>
        <strain evidence="3 4">KBS708</strain>
        <plasmid evidence="4">Plasmid 2</plasmid>
    </source>
</reference>
<dbReference type="PANTHER" id="PTHR35807">
    <property type="entry name" value="TRANSCRIPTIONAL REGULATOR REDD-RELATED"/>
    <property type="match status" value="1"/>
</dbReference>
<protein>
    <submittedName>
        <fullName evidence="3">Transcriptional activator domain-containing protein</fullName>
    </submittedName>
</protein>
<gene>
    <name evidence="3" type="ORF">J421_5846</name>
</gene>
<feature type="domain" description="Bacterial transcriptional activator" evidence="2">
    <location>
        <begin position="97"/>
        <end position="234"/>
    </location>
</feature>
<dbReference type="EMBL" id="CP007130">
    <property type="protein sequence ID" value="AHG93381.1"/>
    <property type="molecule type" value="Genomic_DNA"/>
</dbReference>
<dbReference type="eggNOG" id="COG3629">
    <property type="taxonomic scope" value="Bacteria"/>
</dbReference>
<dbReference type="Gene3D" id="1.25.40.10">
    <property type="entry name" value="Tetratricopeptide repeat domain"/>
    <property type="match status" value="3"/>
</dbReference>